<reference evidence="8 9" key="1">
    <citation type="journal article" date="2009" name="Appl. Environ. Microbiol.">
        <title>Three genomes from the phylum Acidobacteria provide insight into the lifestyles of these microorganisms in soils.</title>
        <authorList>
            <person name="Ward N.L."/>
            <person name="Challacombe J.F."/>
            <person name="Janssen P.H."/>
            <person name="Henrissat B."/>
            <person name="Coutinho P.M."/>
            <person name="Wu M."/>
            <person name="Xie G."/>
            <person name="Haft D.H."/>
            <person name="Sait M."/>
            <person name="Badger J."/>
            <person name="Barabote R.D."/>
            <person name="Bradley B."/>
            <person name="Brettin T.S."/>
            <person name="Brinkac L.M."/>
            <person name="Bruce D."/>
            <person name="Creasy T."/>
            <person name="Daugherty S.C."/>
            <person name="Davidsen T.M."/>
            <person name="DeBoy R.T."/>
            <person name="Detter J.C."/>
            <person name="Dodson R.J."/>
            <person name="Durkin A.S."/>
            <person name="Ganapathy A."/>
            <person name="Gwinn-Giglio M."/>
            <person name="Han C.S."/>
            <person name="Khouri H."/>
            <person name="Kiss H."/>
            <person name="Kothari S.P."/>
            <person name="Madupu R."/>
            <person name="Nelson K.E."/>
            <person name="Nelson W.C."/>
            <person name="Paulsen I."/>
            <person name="Penn K."/>
            <person name="Ren Q."/>
            <person name="Rosovitz M.J."/>
            <person name="Selengut J.D."/>
            <person name="Shrivastava S."/>
            <person name="Sullivan S.A."/>
            <person name="Tapia R."/>
            <person name="Thompson L.S."/>
            <person name="Watkins K.L."/>
            <person name="Yang Q."/>
            <person name="Yu C."/>
            <person name="Zafar N."/>
            <person name="Zhou L."/>
            <person name="Kuske C.R."/>
        </authorList>
    </citation>
    <scope>NUCLEOTIDE SEQUENCE [LARGE SCALE GENOMIC DNA]</scope>
    <source>
        <strain evidence="8 9">Ellin345</strain>
    </source>
</reference>
<keyword evidence="9" id="KW-1185">Reference proteome</keyword>
<dbReference type="AlphaFoldDB" id="Q1IHQ0"/>
<dbReference type="HOGENOM" id="CLU_021802_11_2_0"/>
<evidence type="ECO:0000256" key="1">
    <source>
        <dbReference type="ARBA" id="ARBA00001947"/>
    </source>
</evidence>
<dbReference type="Gene3D" id="1.10.150.900">
    <property type="match status" value="1"/>
</dbReference>
<dbReference type="EnsemblBacteria" id="ABF43600">
    <property type="protein sequence ID" value="ABF43600"/>
    <property type="gene ID" value="Acid345_4600"/>
</dbReference>
<evidence type="ECO:0000313" key="8">
    <source>
        <dbReference type="EMBL" id="ABF43600.1"/>
    </source>
</evidence>
<dbReference type="InterPro" id="IPR011650">
    <property type="entry name" value="Peptidase_M20_dimer"/>
</dbReference>
<dbReference type="Pfam" id="PF07687">
    <property type="entry name" value="M20_dimer"/>
    <property type="match status" value="1"/>
</dbReference>
<evidence type="ECO:0000256" key="6">
    <source>
        <dbReference type="SAM" id="SignalP"/>
    </source>
</evidence>
<dbReference type="Pfam" id="PF01546">
    <property type="entry name" value="Peptidase_M20"/>
    <property type="match status" value="1"/>
</dbReference>
<comment type="cofactor">
    <cofactor evidence="1">
        <name>Zn(2+)</name>
        <dbReference type="ChEBI" id="CHEBI:29105"/>
    </cofactor>
</comment>
<evidence type="ECO:0000256" key="2">
    <source>
        <dbReference type="ARBA" id="ARBA00006247"/>
    </source>
</evidence>
<dbReference type="PANTHER" id="PTHR43808:SF8">
    <property type="entry name" value="PEPTIDASE M20 DIMERISATION DOMAIN-CONTAINING PROTEIN"/>
    <property type="match status" value="1"/>
</dbReference>
<dbReference type="InterPro" id="IPR050072">
    <property type="entry name" value="Peptidase_M20A"/>
</dbReference>
<dbReference type="Proteomes" id="UP000002432">
    <property type="component" value="Chromosome"/>
</dbReference>
<dbReference type="Gene3D" id="3.30.70.360">
    <property type="match status" value="1"/>
</dbReference>
<dbReference type="GO" id="GO:0016787">
    <property type="term" value="F:hydrolase activity"/>
    <property type="evidence" value="ECO:0007669"/>
    <property type="project" value="UniProtKB-KW"/>
</dbReference>
<dbReference type="SUPFAM" id="SSF55031">
    <property type="entry name" value="Bacterial exopeptidase dimerisation domain"/>
    <property type="match status" value="1"/>
</dbReference>
<name>Q1IHQ0_KORVE</name>
<feature type="chain" id="PRO_5004190746" evidence="6">
    <location>
        <begin position="21"/>
        <end position="473"/>
    </location>
</feature>
<comment type="similarity">
    <text evidence="2">Belongs to the peptidase M20A family.</text>
</comment>
<accession>Q1IHQ0</accession>
<dbReference type="SUPFAM" id="SSF53187">
    <property type="entry name" value="Zn-dependent exopeptidases"/>
    <property type="match status" value="1"/>
</dbReference>
<organism evidence="8 9">
    <name type="scientific">Koribacter versatilis (strain Ellin345)</name>
    <dbReference type="NCBI Taxonomy" id="204669"/>
    <lineage>
        <taxon>Bacteria</taxon>
        <taxon>Pseudomonadati</taxon>
        <taxon>Acidobacteriota</taxon>
        <taxon>Terriglobia</taxon>
        <taxon>Terriglobales</taxon>
        <taxon>Candidatus Korobacteraceae</taxon>
        <taxon>Candidatus Korobacter</taxon>
    </lineage>
</organism>
<gene>
    <name evidence="8" type="ordered locus">Acid345_4600</name>
</gene>
<evidence type="ECO:0000313" key="9">
    <source>
        <dbReference type="Proteomes" id="UP000002432"/>
    </source>
</evidence>
<evidence type="ECO:0000256" key="4">
    <source>
        <dbReference type="ARBA" id="ARBA00022801"/>
    </source>
</evidence>
<evidence type="ECO:0000259" key="7">
    <source>
        <dbReference type="Pfam" id="PF07687"/>
    </source>
</evidence>
<evidence type="ECO:0000256" key="3">
    <source>
        <dbReference type="ARBA" id="ARBA00022723"/>
    </source>
</evidence>
<dbReference type="RefSeq" id="WP_011525397.1">
    <property type="nucleotide sequence ID" value="NC_008009.1"/>
</dbReference>
<dbReference type="EMBL" id="CP000360">
    <property type="protein sequence ID" value="ABF43600.1"/>
    <property type="molecule type" value="Genomic_DNA"/>
</dbReference>
<sequence length="473" mass="52797">MTRFNRTLFTCLLFAAAAFAQTENKLPSAAIPADRMTQYSDQAVTWMRDYLRVNTSNPPGNELAAAQFFKKILDENGIENQLFEFTPGRANIWARIKGDGTHRPLILLSHMDVVTSDPDKWKVNPFSAEIIDGAIYGRGAQDMKNEGLAQLVVIVMLKREAVKLDRDIILLATSDEEVDGIGTDWMIANKRDMLENAEFLITEGGTNLMKEGHVESVGVDVAEKSPFWLKLTAHGVPGHASIPLADSAPNRLIRALFKVINYQTELKVLPVVEEHFKALAPTQKGDIAEKFRDIRMALKDKSFAARMSADTEYAYLLRNTISVTQLEASHQTNVIPTEATAHLDVRLLPGEDSHAFLEMMKRVVDDPKVTVEPESSDFRKANASDVHTSLFDIFREISASYFPDAPVVPTITSGYTENQRYRSIGISCYGFTPYAATKEESSTEHGNNERVRVEEVRRAPKILFDVVATLGSR</sequence>
<dbReference type="InterPro" id="IPR002933">
    <property type="entry name" value="Peptidase_M20"/>
</dbReference>
<keyword evidence="4" id="KW-0378">Hydrolase</keyword>
<dbReference type="GO" id="GO:0046872">
    <property type="term" value="F:metal ion binding"/>
    <property type="evidence" value="ECO:0007669"/>
    <property type="project" value="UniProtKB-KW"/>
</dbReference>
<feature type="domain" description="Peptidase M20 dimerisation" evidence="7">
    <location>
        <begin position="222"/>
        <end position="368"/>
    </location>
</feature>
<protein>
    <submittedName>
        <fullName evidence="8">Peptidase M20</fullName>
    </submittedName>
</protein>
<dbReference type="PIRSF" id="PIRSF036696">
    <property type="entry name" value="ACY-1"/>
    <property type="match status" value="1"/>
</dbReference>
<dbReference type="KEGG" id="aba:Acid345_4600"/>
<dbReference type="OrthoDB" id="9792335at2"/>
<dbReference type="STRING" id="204669.Acid345_4600"/>
<dbReference type="eggNOG" id="COG0624">
    <property type="taxonomic scope" value="Bacteria"/>
</dbReference>
<evidence type="ECO:0000256" key="5">
    <source>
        <dbReference type="ARBA" id="ARBA00022833"/>
    </source>
</evidence>
<proteinExistence type="inferred from homology"/>
<dbReference type="InterPro" id="IPR036264">
    <property type="entry name" value="Bact_exopeptidase_dim_dom"/>
</dbReference>
<keyword evidence="5" id="KW-0862">Zinc</keyword>
<dbReference type="PANTHER" id="PTHR43808">
    <property type="entry name" value="ACETYLORNITHINE DEACETYLASE"/>
    <property type="match status" value="1"/>
</dbReference>
<keyword evidence="3" id="KW-0479">Metal-binding</keyword>
<feature type="signal peptide" evidence="6">
    <location>
        <begin position="1"/>
        <end position="20"/>
    </location>
</feature>
<dbReference type="Gene3D" id="3.40.630.10">
    <property type="entry name" value="Zn peptidases"/>
    <property type="match status" value="1"/>
</dbReference>
<keyword evidence="6" id="KW-0732">Signal</keyword>